<keyword evidence="12" id="KW-0804">Transcription</keyword>
<dbReference type="GO" id="GO:0005634">
    <property type="term" value="C:nucleus"/>
    <property type="evidence" value="ECO:0007669"/>
    <property type="project" value="TreeGrafter"/>
</dbReference>
<dbReference type="STRING" id="1676925.ENSPKIP00000040664"/>
<evidence type="ECO:0000256" key="17">
    <source>
        <dbReference type="SAM" id="MobiDB-lite"/>
    </source>
</evidence>
<evidence type="ECO:0000256" key="4">
    <source>
        <dbReference type="ARBA" id="ARBA00022692"/>
    </source>
</evidence>
<evidence type="ECO:0000256" key="8">
    <source>
        <dbReference type="ARBA" id="ARBA00023015"/>
    </source>
</evidence>
<dbReference type="InterPro" id="IPR046347">
    <property type="entry name" value="bZIP_sf"/>
</dbReference>
<evidence type="ECO:0000256" key="16">
    <source>
        <dbReference type="SAM" id="Coils"/>
    </source>
</evidence>
<dbReference type="GO" id="GO:0005789">
    <property type="term" value="C:endoplasmic reticulum membrane"/>
    <property type="evidence" value="ECO:0007669"/>
    <property type="project" value="UniProtKB-SubCell"/>
</dbReference>
<dbReference type="InterPro" id="IPR004827">
    <property type="entry name" value="bZIP"/>
</dbReference>
<keyword evidence="7" id="KW-1133">Transmembrane helix</keyword>
<evidence type="ECO:0000256" key="1">
    <source>
        <dbReference type="ARBA" id="ARBA00004648"/>
    </source>
</evidence>
<dbReference type="FunFam" id="1.20.5.170:FF:000042">
    <property type="entry name" value="Cyclic AMP-responsive element-binding protein 3-like protein 3"/>
    <property type="match status" value="1"/>
</dbReference>
<keyword evidence="10" id="KW-0472">Membrane</keyword>
<dbReference type="Ensembl" id="ENSPKIT00000021685.1">
    <property type="protein sequence ID" value="ENSPKIP00000040664.1"/>
    <property type="gene ID" value="ENSPKIG00000017537.1"/>
</dbReference>
<protein>
    <submittedName>
        <fullName evidence="19">cAMP responsive element binding protein 3-like 3 like</fullName>
    </submittedName>
</protein>
<comment type="function">
    <text evidence="15">Transcriptional activator. Binds the cAMP response element (CRE). Activates transcription through box-B element and CRE. Seems to function synergistically with atf6. Regulates FGF21 transcription.</text>
</comment>
<evidence type="ECO:0000256" key="10">
    <source>
        <dbReference type="ARBA" id="ARBA00023136"/>
    </source>
</evidence>
<evidence type="ECO:0000256" key="9">
    <source>
        <dbReference type="ARBA" id="ARBA00023125"/>
    </source>
</evidence>
<evidence type="ECO:0000256" key="7">
    <source>
        <dbReference type="ARBA" id="ARBA00022989"/>
    </source>
</evidence>
<dbReference type="SMART" id="SM00338">
    <property type="entry name" value="BRLZ"/>
    <property type="match status" value="1"/>
</dbReference>
<dbReference type="GeneTree" id="ENSGT00940000160343"/>
<evidence type="ECO:0000256" key="3">
    <source>
        <dbReference type="ARBA" id="ARBA00011195"/>
    </source>
</evidence>
<evidence type="ECO:0000313" key="20">
    <source>
        <dbReference type="Proteomes" id="UP000261540"/>
    </source>
</evidence>
<feature type="region of interest" description="Disordered" evidence="17">
    <location>
        <begin position="66"/>
        <end position="100"/>
    </location>
</feature>
<dbReference type="Gene3D" id="1.20.5.170">
    <property type="match status" value="1"/>
</dbReference>
<dbReference type="PANTHER" id="PTHR45996">
    <property type="entry name" value="AGAP001464-PB"/>
    <property type="match status" value="1"/>
</dbReference>
<evidence type="ECO:0000256" key="11">
    <source>
        <dbReference type="ARBA" id="ARBA00023159"/>
    </source>
</evidence>
<evidence type="ECO:0000259" key="18">
    <source>
        <dbReference type="PROSITE" id="PS50217"/>
    </source>
</evidence>
<keyword evidence="13" id="KW-0325">Glycoprotein</keyword>
<organism evidence="19 20">
    <name type="scientific">Paramormyrops kingsleyae</name>
    <dbReference type="NCBI Taxonomy" id="1676925"/>
    <lineage>
        <taxon>Eukaryota</taxon>
        <taxon>Metazoa</taxon>
        <taxon>Chordata</taxon>
        <taxon>Craniata</taxon>
        <taxon>Vertebrata</taxon>
        <taxon>Euteleostomi</taxon>
        <taxon>Actinopterygii</taxon>
        <taxon>Neopterygii</taxon>
        <taxon>Teleostei</taxon>
        <taxon>Osteoglossocephala</taxon>
        <taxon>Osteoglossomorpha</taxon>
        <taxon>Osteoglossiformes</taxon>
        <taxon>Mormyridae</taxon>
        <taxon>Paramormyrops</taxon>
    </lineage>
</organism>
<feature type="region of interest" description="Disordered" evidence="17">
    <location>
        <begin position="381"/>
        <end position="456"/>
    </location>
</feature>
<feature type="coiled-coil region" evidence="16">
    <location>
        <begin position="248"/>
        <end position="289"/>
    </location>
</feature>
<dbReference type="PROSITE" id="PS00036">
    <property type="entry name" value="BZIP_BASIC"/>
    <property type="match status" value="1"/>
</dbReference>
<feature type="compositionally biased region" description="Low complexity" evidence="17">
    <location>
        <begin position="390"/>
        <end position="399"/>
    </location>
</feature>
<keyword evidence="20" id="KW-1185">Reference proteome</keyword>
<comment type="subunit">
    <text evidence="3">Binds DNA as a dimer.</text>
</comment>
<keyword evidence="9" id="KW-0238">DNA-binding</keyword>
<dbReference type="GO" id="GO:0000978">
    <property type="term" value="F:RNA polymerase II cis-regulatory region sequence-specific DNA binding"/>
    <property type="evidence" value="ECO:0007669"/>
    <property type="project" value="TreeGrafter"/>
</dbReference>
<dbReference type="Proteomes" id="UP000261540">
    <property type="component" value="Unplaced"/>
</dbReference>
<evidence type="ECO:0000256" key="15">
    <source>
        <dbReference type="ARBA" id="ARBA00057520"/>
    </source>
</evidence>
<evidence type="ECO:0000256" key="5">
    <source>
        <dbReference type="ARBA" id="ARBA00022824"/>
    </source>
</evidence>
<comment type="similarity">
    <text evidence="2">Belongs to the bZIP family. ATF subfamily.</text>
</comment>
<dbReference type="InterPro" id="IPR051381">
    <property type="entry name" value="CREB_ATF_subfamily"/>
</dbReference>
<evidence type="ECO:0000313" key="19">
    <source>
        <dbReference type="Ensembl" id="ENSPKIP00000040696.1"/>
    </source>
</evidence>
<evidence type="ECO:0000256" key="13">
    <source>
        <dbReference type="ARBA" id="ARBA00023180"/>
    </source>
</evidence>
<keyword evidence="8" id="KW-0805">Transcription regulation</keyword>
<keyword evidence="16" id="KW-0175">Coiled coil</keyword>
<keyword evidence="14" id="KW-0539">Nucleus</keyword>
<dbReference type="PROSITE" id="PS50217">
    <property type="entry name" value="BZIP"/>
    <property type="match status" value="1"/>
</dbReference>
<comment type="subcellular location">
    <subcellularLocation>
        <location evidence="1">Endoplasmic reticulum membrane</location>
        <topology evidence="1">Single-pass type II membrane protein</topology>
    </subcellularLocation>
</comment>
<keyword evidence="4" id="KW-0812">Transmembrane</keyword>
<dbReference type="CDD" id="cd14689">
    <property type="entry name" value="bZIP_CREB3"/>
    <property type="match status" value="1"/>
</dbReference>
<dbReference type="OrthoDB" id="674948at2759"/>
<proteinExistence type="inferred from homology"/>
<feature type="compositionally biased region" description="Polar residues" evidence="17">
    <location>
        <begin position="66"/>
        <end position="99"/>
    </location>
</feature>
<name>A0A3B3TEG8_9TELE</name>
<dbReference type="PANTHER" id="PTHR45996:SF4">
    <property type="entry name" value="CYCLIC AMP-RESPONSIVE ELEMENT-BINDING PROTEIN 3"/>
    <property type="match status" value="1"/>
</dbReference>
<keyword evidence="6" id="KW-0735">Signal-anchor</keyword>
<accession>A0A3B3TEG8</accession>
<keyword evidence="5" id="KW-0256">Endoplasmic reticulum</keyword>
<evidence type="ECO:0000256" key="14">
    <source>
        <dbReference type="ARBA" id="ARBA00023242"/>
    </source>
</evidence>
<dbReference type="Ensembl" id="ENSPKIT00000021701.1">
    <property type="protein sequence ID" value="ENSPKIP00000040680.1"/>
    <property type="gene ID" value="ENSPKIG00000017537.1"/>
</dbReference>
<reference evidence="19" key="1">
    <citation type="submission" date="2025-05" db="UniProtKB">
        <authorList>
            <consortium name="Ensembl"/>
        </authorList>
    </citation>
    <scope>IDENTIFICATION</scope>
</reference>
<dbReference type="CTD" id="406853"/>
<feature type="domain" description="BZIP" evidence="18">
    <location>
        <begin position="223"/>
        <end position="286"/>
    </location>
</feature>
<dbReference type="Pfam" id="PF00170">
    <property type="entry name" value="bZIP_1"/>
    <property type="match status" value="1"/>
</dbReference>
<dbReference type="AlphaFoldDB" id="A0A3B3TEG8"/>
<evidence type="ECO:0000256" key="12">
    <source>
        <dbReference type="ARBA" id="ARBA00023163"/>
    </source>
</evidence>
<evidence type="ECO:0000256" key="2">
    <source>
        <dbReference type="ARBA" id="ARBA00009050"/>
    </source>
</evidence>
<keyword evidence="11" id="KW-0010">Activator</keyword>
<sequence length="456" mass="50595">MSVPDTFPEMDDTDLFGLFLDEDHGAHDPFSGVIEDWLFGQDILNSQDTEDFLNSLLGEDDAALAQSFSPPGSDSGISDVGNPQCQSPRISDSDSTPCQSPGLMGFTPLPEASPVTMEVIHVDHCYSLQQDQPAGDTLLSVRSEQPDTDVFIDLDPDNWDTDSVVEMDSDELPCTLAIEDPTPCIKANEFQEIVLTAEEKRLLTKEGISMPTHMPLTKAEERTLKRIRRKIRNKQSAQESRKKKKVYVDGLENRVAVCTAQNQELQKKVQTLQKQNISLIEQVRKLQSLIKLSTMKTSTTSTCLMVFLLSFCLIIFPSVNPFGGSGNQTDLYAPSGVLSRTIRSIPVEESSSLPSLEFEAEENILGLQNKFSSSQIHTPDYQRVEHPESESGVNSNSSSDFPTPPKSELKPASSVGERLPETPVPPIEYHVPGSDRNWREQKSITVTIQKHHSDEM</sequence>
<dbReference type="GO" id="GO:0000981">
    <property type="term" value="F:DNA-binding transcription factor activity, RNA polymerase II-specific"/>
    <property type="evidence" value="ECO:0007669"/>
    <property type="project" value="TreeGrafter"/>
</dbReference>
<dbReference type="KEGG" id="pki:111839241"/>
<dbReference type="Ensembl" id="ENSPKIT00000021717.1">
    <property type="protein sequence ID" value="ENSPKIP00000040696.1"/>
    <property type="gene ID" value="ENSPKIG00000017537.1"/>
</dbReference>
<dbReference type="SUPFAM" id="SSF57959">
    <property type="entry name" value="Leucine zipper domain"/>
    <property type="match status" value="1"/>
</dbReference>
<evidence type="ECO:0000256" key="6">
    <source>
        <dbReference type="ARBA" id="ARBA00022968"/>
    </source>
</evidence>